<keyword evidence="1" id="KW-0732">Signal</keyword>
<evidence type="ECO:0000256" key="1">
    <source>
        <dbReference type="SAM" id="SignalP"/>
    </source>
</evidence>
<evidence type="ECO:0000313" key="3">
    <source>
        <dbReference type="EMBL" id="RIJ47667.1"/>
    </source>
</evidence>
<dbReference type="AlphaFoldDB" id="A0A399T0A3"/>
<dbReference type="EMBL" id="QWGR01000007">
    <property type="protein sequence ID" value="RIJ47667.1"/>
    <property type="molecule type" value="Genomic_DNA"/>
</dbReference>
<name>A0A399T0A3_9BACT</name>
<comment type="caution">
    <text evidence="3">The sequence shown here is derived from an EMBL/GenBank/DDBJ whole genome shotgun (WGS) entry which is preliminary data.</text>
</comment>
<dbReference type="InterPro" id="IPR021533">
    <property type="entry name" value="PepSY-like"/>
</dbReference>
<dbReference type="Pfam" id="PF11396">
    <property type="entry name" value="PepSY_like"/>
    <property type="match status" value="1"/>
</dbReference>
<sequence length="145" mass="16918">MKHSFLILFCLFALNSGVKAGNYKMIPFEQLPETSRKFIKDHFPDLKISYTAKEVDFLELSYKVIFADGNKLEFSRSGQWKEIDFKFSAIPPSAVPQPILDFVAQNHSQQNVLEIDRERWKTEVKLSNEMELNFDNDYNFIGLDD</sequence>
<evidence type="ECO:0000313" key="4">
    <source>
        <dbReference type="Proteomes" id="UP000265926"/>
    </source>
</evidence>
<dbReference type="RefSeq" id="WP_119438553.1">
    <property type="nucleotide sequence ID" value="NZ_QWGR01000007.1"/>
</dbReference>
<feature type="signal peptide" evidence="1">
    <location>
        <begin position="1"/>
        <end position="20"/>
    </location>
</feature>
<dbReference type="OrthoDB" id="710080at2"/>
<dbReference type="SUPFAM" id="SSF160574">
    <property type="entry name" value="BT0923-like"/>
    <property type="match status" value="1"/>
</dbReference>
<gene>
    <name evidence="3" type="ORF">D1614_13890</name>
</gene>
<dbReference type="Proteomes" id="UP000265926">
    <property type="component" value="Unassembled WGS sequence"/>
</dbReference>
<protein>
    <recommendedName>
        <fullName evidence="2">Putative beta-lactamase-inhibitor-like PepSY-like domain-containing protein</fullName>
    </recommendedName>
</protein>
<reference evidence="3 4" key="1">
    <citation type="submission" date="2018-08" db="EMBL/GenBank/DDBJ databases">
        <title>Pallidiluteibacterium maritimus gen. nov., sp. nov., isolated from coastal sediment.</title>
        <authorList>
            <person name="Zhou L.Y."/>
        </authorList>
    </citation>
    <scope>NUCLEOTIDE SEQUENCE [LARGE SCALE GENOMIC DNA]</scope>
    <source>
        <strain evidence="3 4">XSD2</strain>
    </source>
</reference>
<proteinExistence type="predicted"/>
<feature type="domain" description="Putative beta-lactamase-inhibitor-like PepSY-like" evidence="2">
    <location>
        <begin position="61"/>
        <end position="141"/>
    </location>
</feature>
<feature type="chain" id="PRO_5017241836" description="Putative beta-lactamase-inhibitor-like PepSY-like domain-containing protein" evidence="1">
    <location>
        <begin position="21"/>
        <end position="145"/>
    </location>
</feature>
<keyword evidence="4" id="KW-1185">Reference proteome</keyword>
<organism evidence="3 4">
    <name type="scientific">Maribellus luteus</name>
    <dbReference type="NCBI Taxonomy" id="2305463"/>
    <lineage>
        <taxon>Bacteria</taxon>
        <taxon>Pseudomonadati</taxon>
        <taxon>Bacteroidota</taxon>
        <taxon>Bacteroidia</taxon>
        <taxon>Marinilabiliales</taxon>
        <taxon>Prolixibacteraceae</taxon>
        <taxon>Maribellus</taxon>
    </lineage>
</organism>
<accession>A0A399T0A3</accession>
<dbReference type="Gene3D" id="3.40.1420.30">
    <property type="match status" value="1"/>
</dbReference>
<evidence type="ECO:0000259" key="2">
    <source>
        <dbReference type="Pfam" id="PF11396"/>
    </source>
</evidence>